<evidence type="ECO:0000256" key="1">
    <source>
        <dbReference type="ARBA" id="ARBA00022908"/>
    </source>
</evidence>
<comment type="caution">
    <text evidence="6">The sequence shown here is derived from an EMBL/GenBank/DDBJ whole genome shotgun (WGS) entry which is preliminary data.</text>
</comment>
<dbReference type="PANTHER" id="PTHR30349:SF94">
    <property type="entry name" value="INTEGRASE_RECOMBINASE HI_1414-RELATED"/>
    <property type="match status" value="1"/>
</dbReference>
<evidence type="ECO:0000259" key="5">
    <source>
        <dbReference type="PROSITE" id="PS51898"/>
    </source>
</evidence>
<protein>
    <submittedName>
        <fullName evidence="6">Site-specific integrase</fullName>
    </submittedName>
</protein>
<organism evidence="6 7">
    <name type="scientific">Luteimonas fraxinea</name>
    <dbReference type="NCBI Taxonomy" id="2901869"/>
    <lineage>
        <taxon>Bacteria</taxon>
        <taxon>Pseudomonadati</taxon>
        <taxon>Pseudomonadota</taxon>
        <taxon>Gammaproteobacteria</taxon>
        <taxon>Lysobacterales</taxon>
        <taxon>Lysobacteraceae</taxon>
        <taxon>Luteimonas</taxon>
    </lineage>
</organism>
<proteinExistence type="predicted"/>
<dbReference type="CDD" id="cd00796">
    <property type="entry name" value="INT_Rci_Hp1_C"/>
    <property type="match status" value="1"/>
</dbReference>
<dbReference type="PROSITE" id="PS51898">
    <property type="entry name" value="TYR_RECOMBINASE"/>
    <property type="match status" value="1"/>
</dbReference>
<keyword evidence="1" id="KW-0229">DNA integration</keyword>
<evidence type="ECO:0000256" key="2">
    <source>
        <dbReference type="ARBA" id="ARBA00023125"/>
    </source>
</evidence>
<dbReference type="InterPro" id="IPR050090">
    <property type="entry name" value="Tyrosine_recombinase_XerCD"/>
</dbReference>
<feature type="region of interest" description="Disordered" evidence="4">
    <location>
        <begin position="164"/>
        <end position="186"/>
    </location>
</feature>
<dbReference type="RefSeq" id="WP_232136034.1">
    <property type="nucleotide sequence ID" value="NZ_JAJQKU010000002.1"/>
</dbReference>
<dbReference type="Gene3D" id="1.10.443.10">
    <property type="entry name" value="Intergrase catalytic core"/>
    <property type="match status" value="1"/>
</dbReference>
<dbReference type="PANTHER" id="PTHR30349">
    <property type="entry name" value="PHAGE INTEGRASE-RELATED"/>
    <property type="match status" value="1"/>
</dbReference>
<evidence type="ECO:0000313" key="7">
    <source>
        <dbReference type="Proteomes" id="UP001430360"/>
    </source>
</evidence>
<keyword evidence="7" id="KW-1185">Reference proteome</keyword>
<reference evidence="6" key="1">
    <citation type="submission" date="2021-12" db="EMBL/GenBank/DDBJ databases">
        <authorList>
            <person name="Ulrich A."/>
        </authorList>
    </citation>
    <scope>NUCLEOTIDE SEQUENCE</scope>
    <source>
        <strain evidence="6">A1P009</strain>
    </source>
</reference>
<keyword evidence="2" id="KW-0238">DNA-binding</keyword>
<accession>A0ABS8UCX8</accession>
<dbReference type="SUPFAM" id="SSF56349">
    <property type="entry name" value="DNA breaking-rejoining enzymes"/>
    <property type="match status" value="1"/>
</dbReference>
<keyword evidence="3" id="KW-0233">DNA recombination</keyword>
<dbReference type="Proteomes" id="UP001430360">
    <property type="component" value="Unassembled WGS sequence"/>
</dbReference>
<dbReference type="InterPro" id="IPR011010">
    <property type="entry name" value="DNA_brk_join_enz"/>
</dbReference>
<dbReference type="InterPro" id="IPR010998">
    <property type="entry name" value="Integrase_recombinase_N"/>
</dbReference>
<sequence>MATKRQRSNGSWEFRIRKAGVLPRPLYLTFDTEAEGDAYVRRVEQLLDRGIVPEELVPKESKRDERVRTHLQIYLSDSPISKADAGYIRVVRDRLPASLALKELDYEWVRAWVTRLKREDNLAPSTIRHHVGAFARFIDDLVRQQLVPFNPVRQLPRGYAEYTADDGRSVSATGGEAKATEERDRRLQDGEEARIRALLAGEKPEGRQRAFELREADALQALFDLALESAMRLSEMYTLEVGQVDFAKRTVFLDRTKNGSKRQVPLTSVAERVLRGRIGKRKSGQVFPWWSGEQSEIERRRTTSLLSRQFGRLFEAAQCDDLHFHDLRHEATARLYERTTLTDLQIAKITGHKDLRQLQRYANLRGSDLAARLW</sequence>
<dbReference type="InterPro" id="IPR013762">
    <property type="entry name" value="Integrase-like_cat_sf"/>
</dbReference>
<feature type="domain" description="Tyr recombinase" evidence="5">
    <location>
        <begin position="183"/>
        <end position="374"/>
    </location>
</feature>
<evidence type="ECO:0000256" key="3">
    <source>
        <dbReference type="ARBA" id="ARBA00023172"/>
    </source>
</evidence>
<dbReference type="Gene3D" id="1.10.150.130">
    <property type="match status" value="1"/>
</dbReference>
<evidence type="ECO:0000256" key="4">
    <source>
        <dbReference type="SAM" id="MobiDB-lite"/>
    </source>
</evidence>
<reference evidence="6" key="2">
    <citation type="journal article" date="2022" name="Syst. Appl. Microbiol.">
        <title>Physiological and genomic characterisation of Luteimonas fraxinea sp. nov., a bacterial species associated with trees tolerant to ash dieback.</title>
        <authorList>
            <person name="Ulrich K."/>
            <person name="Becker R."/>
            <person name="Behrendt U."/>
            <person name="Kube M."/>
            <person name="Schneck V."/>
            <person name="Ulrich A."/>
        </authorList>
    </citation>
    <scope>NUCLEOTIDE SEQUENCE</scope>
    <source>
        <strain evidence="6">A1P009</strain>
    </source>
</reference>
<name>A0ABS8UCX8_9GAMM</name>
<evidence type="ECO:0000313" key="6">
    <source>
        <dbReference type="EMBL" id="MCD9097089.1"/>
    </source>
</evidence>
<dbReference type="Pfam" id="PF00589">
    <property type="entry name" value="Phage_integrase"/>
    <property type="match status" value="1"/>
</dbReference>
<dbReference type="InterPro" id="IPR002104">
    <property type="entry name" value="Integrase_catalytic"/>
</dbReference>
<dbReference type="EMBL" id="JAJQKU010000002">
    <property type="protein sequence ID" value="MCD9097089.1"/>
    <property type="molecule type" value="Genomic_DNA"/>
</dbReference>
<gene>
    <name evidence="6" type="ORF">LTT95_09070</name>
</gene>